<dbReference type="AlphaFoldDB" id="A0ABD5SCK0"/>
<organism evidence="2 3">
    <name type="scientific">Halorubrum tibetense</name>
    <dbReference type="NCBI Taxonomy" id="175631"/>
    <lineage>
        <taxon>Archaea</taxon>
        <taxon>Methanobacteriati</taxon>
        <taxon>Methanobacteriota</taxon>
        <taxon>Stenosarchaea group</taxon>
        <taxon>Halobacteria</taxon>
        <taxon>Halobacteriales</taxon>
        <taxon>Haloferacaceae</taxon>
        <taxon>Halorubrum</taxon>
    </lineage>
</organism>
<accession>A0ABD5SCK0</accession>
<comment type="caution">
    <text evidence="2">The sequence shown here is derived from an EMBL/GenBank/DDBJ whole genome shotgun (WGS) entry which is preliminary data.</text>
</comment>
<evidence type="ECO:0000313" key="3">
    <source>
        <dbReference type="Proteomes" id="UP001596442"/>
    </source>
</evidence>
<evidence type="ECO:0008006" key="4">
    <source>
        <dbReference type="Google" id="ProtNLM"/>
    </source>
</evidence>
<protein>
    <recommendedName>
        <fullName evidence="4">DUF35 domain-containing protein</fullName>
    </recommendedName>
</protein>
<evidence type="ECO:0000313" key="2">
    <source>
        <dbReference type="EMBL" id="MFC6754002.1"/>
    </source>
</evidence>
<reference evidence="2 3" key="1">
    <citation type="journal article" date="2019" name="Int. J. Syst. Evol. Microbiol.">
        <title>The Global Catalogue of Microorganisms (GCM) 10K type strain sequencing project: providing services to taxonomists for standard genome sequencing and annotation.</title>
        <authorList>
            <consortium name="The Broad Institute Genomics Platform"/>
            <consortium name="The Broad Institute Genome Sequencing Center for Infectious Disease"/>
            <person name="Wu L."/>
            <person name="Ma J."/>
        </authorList>
    </citation>
    <scope>NUCLEOTIDE SEQUENCE [LARGE SCALE GENOMIC DNA]</scope>
    <source>
        <strain evidence="2 3">CGMCC 1.3239</strain>
    </source>
</reference>
<proteinExistence type="predicted"/>
<keyword evidence="3" id="KW-1185">Reference proteome</keyword>
<evidence type="ECO:0000256" key="1">
    <source>
        <dbReference type="SAM" id="MobiDB-lite"/>
    </source>
</evidence>
<gene>
    <name evidence="2" type="ORF">ACFQEU_11105</name>
</gene>
<dbReference type="RefSeq" id="WP_379782109.1">
    <property type="nucleotide sequence ID" value="NZ_JBHSWW010000176.1"/>
</dbReference>
<dbReference type="EMBL" id="JBHSWW010000176">
    <property type="protein sequence ID" value="MFC6754002.1"/>
    <property type="molecule type" value="Genomic_DNA"/>
</dbReference>
<feature type="region of interest" description="Disordered" evidence="1">
    <location>
        <begin position="139"/>
        <end position="161"/>
    </location>
</feature>
<dbReference type="Proteomes" id="UP001596442">
    <property type="component" value="Unassembled WGS sequence"/>
</dbReference>
<sequence>MSEHGSETDEGNGDTSTNGDTSIDGGAETAFEAAEYAGGAVSYPPHPVGPDGSERVGTLDLREYEARVITWTTSTATPPGVREPNTLAIVEFEMGDEYDGPPVRALGQIAEGAGGSGETFDVDIGDRVEPVYAAELRDPGAGIREPESQAWDGFRFRPVDT</sequence>
<name>A0ABD5SCK0_9EURY</name>
<feature type="region of interest" description="Disordered" evidence="1">
    <location>
        <begin position="1"/>
        <end position="55"/>
    </location>
</feature>